<dbReference type="Proteomes" id="UP001460270">
    <property type="component" value="Unassembled WGS sequence"/>
</dbReference>
<sequence>MAPLSSDEEEPRDDLSSTADTPVRKRGPGRPRSSKNKPQSPCVSPESAANAQNQRRKTERAARLPLRYLLDYDLESHDQLSANKKPPENGEGVESSPKQEESEKKVLSPNPDKLANAEDIAAQREGHDWPNSASIVVYPALDKFTPRPLSPGEVLEPPVLPLIPKNVPDQAENADVKEEPINDENTDLESSEVDFKHVKIKKEAADLIGKIKQEDDTETDCSESDLLRSKDGILTKTKHLEAALDENNASQTETKRNPGRPKKRPRKMLEIKQEKDVFKEESDFEMAEQLTGRVAQWSVLRCDIWLNRKTGTSRRKSECFPDDAAARRRGKRRQRQSRDGEKGANPKQRSGNSGEEGLDEQFTKRDSGEVREHRRHLRASGQRVRRHGSRRQNGGFKRHKSNAKRGAKDAKEEKTAAQKVQTELEQESPEAFLVFRDDETSVVTLIPPCAVKLQKMSRKEEERLGESDEEGQMDQSL</sequence>
<evidence type="ECO:0000256" key="1">
    <source>
        <dbReference type="SAM" id="MobiDB-lite"/>
    </source>
</evidence>
<reference evidence="3" key="1">
    <citation type="submission" date="2024-04" db="EMBL/GenBank/DDBJ databases">
        <title>Salinicola lusitanus LLJ914,a marine bacterium isolated from the Okinawa Trough.</title>
        <authorList>
            <person name="Li J."/>
        </authorList>
    </citation>
    <scope>NUCLEOTIDE SEQUENCE [LARGE SCALE GENOMIC DNA]</scope>
</reference>
<feature type="compositionally biased region" description="Basic and acidic residues" evidence="1">
    <location>
        <begin position="267"/>
        <end position="281"/>
    </location>
</feature>
<feature type="region of interest" description="Disordered" evidence="1">
    <location>
        <begin position="77"/>
        <end position="128"/>
    </location>
</feature>
<dbReference type="AlphaFoldDB" id="A0AAW0MKC9"/>
<organism evidence="2 3">
    <name type="scientific">Mugilogobius chulae</name>
    <name type="common">yellowstripe goby</name>
    <dbReference type="NCBI Taxonomy" id="88201"/>
    <lineage>
        <taxon>Eukaryota</taxon>
        <taxon>Metazoa</taxon>
        <taxon>Chordata</taxon>
        <taxon>Craniata</taxon>
        <taxon>Vertebrata</taxon>
        <taxon>Euteleostomi</taxon>
        <taxon>Actinopterygii</taxon>
        <taxon>Neopterygii</taxon>
        <taxon>Teleostei</taxon>
        <taxon>Neoteleostei</taxon>
        <taxon>Acanthomorphata</taxon>
        <taxon>Gobiaria</taxon>
        <taxon>Gobiiformes</taxon>
        <taxon>Gobioidei</taxon>
        <taxon>Gobiidae</taxon>
        <taxon>Gobionellinae</taxon>
        <taxon>Mugilogobius</taxon>
    </lineage>
</organism>
<feature type="compositionally biased region" description="Polar residues" evidence="1">
    <location>
        <begin position="36"/>
        <end position="53"/>
    </location>
</feature>
<feature type="region of interest" description="Disordered" evidence="1">
    <location>
        <begin position="242"/>
        <end position="282"/>
    </location>
</feature>
<feature type="compositionally biased region" description="Basic and acidic residues" evidence="1">
    <location>
        <begin position="406"/>
        <end position="416"/>
    </location>
</feature>
<evidence type="ECO:0000313" key="2">
    <source>
        <dbReference type="EMBL" id="KAK7881193.1"/>
    </source>
</evidence>
<feature type="compositionally biased region" description="Acidic residues" evidence="1">
    <location>
        <begin position="1"/>
        <end position="12"/>
    </location>
</feature>
<feature type="compositionally biased region" description="Basic and acidic residues" evidence="1">
    <location>
        <begin position="457"/>
        <end position="466"/>
    </location>
</feature>
<keyword evidence="3" id="KW-1185">Reference proteome</keyword>
<protein>
    <submittedName>
        <fullName evidence="2">Uncharacterized protein</fullName>
    </submittedName>
</protein>
<feature type="compositionally biased region" description="Acidic residues" evidence="1">
    <location>
        <begin position="467"/>
        <end position="477"/>
    </location>
</feature>
<feature type="region of interest" description="Disordered" evidence="1">
    <location>
        <begin position="1"/>
        <end position="62"/>
    </location>
</feature>
<accession>A0AAW0MKC9</accession>
<proteinExistence type="predicted"/>
<comment type="caution">
    <text evidence="2">The sequence shown here is derived from an EMBL/GenBank/DDBJ whole genome shotgun (WGS) entry which is preliminary data.</text>
</comment>
<feature type="compositionally biased region" description="Basic and acidic residues" evidence="1">
    <location>
        <begin position="97"/>
        <end position="106"/>
    </location>
</feature>
<feature type="compositionally biased region" description="Basic residues" evidence="1">
    <location>
        <begin position="24"/>
        <end position="35"/>
    </location>
</feature>
<feature type="region of interest" description="Disordered" evidence="1">
    <location>
        <begin position="171"/>
        <end position="190"/>
    </location>
</feature>
<name>A0AAW0MKC9_9GOBI</name>
<gene>
    <name evidence="2" type="ORF">WMY93_029602</name>
</gene>
<feature type="compositionally biased region" description="Basic residues" evidence="1">
    <location>
        <begin position="257"/>
        <end position="266"/>
    </location>
</feature>
<feature type="region of interest" description="Disordered" evidence="1">
    <location>
        <begin position="455"/>
        <end position="477"/>
    </location>
</feature>
<feature type="compositionally biased region" description="Acidic residues" evidence="1">
    <location>
        <begin position="181"/>
        <end position="190"/>
    </location>
</feature>
<feature type="compositionally biased region" description="Basic residues" evidence="1">
    <location>
        <begin position="373"/>
        <end position="405"/>
    </location>
</feature>
<feature type="compositionally biased region" description="Basic and acidic residues" evidence="1">
    <location>
        <begin position="361"/>
        <end position="372"/>
    </location>
</feature>
<feature type="region of interest" description="Disordered" evidence="1">
    <location>
        <begin position="312"/>
        <end position="427"/>
    </location>
</feature>
<dbReference type="EMBL" id="JBBPFD010000022">
    <property type="protein sequence ID" value="KAK7881193.1"/>
    <property type="molecule type" value="Genomic_DNA"/>
</dbReference>
<evidence type="ECO:0000313" key="3">
    <source>
        <dbReference type="Proteomes" id="UP001460270"/>
    </source>
</evidence>